<dbReference type="Proteomes" id="UP000239352">
    <property type="component" value="Unassembled WGS sequence"/>
</dbReference>
<dbReference type="InterPro" id="IPR012551">
    <property type="entry name" value="DUF1707_SHOCT-like"/>
</dbReference>
<feature type="transmembrane region" description="Helical" evidence="1">
    <location>
        <begin position="86"/>
        <end position="103"/>
    </location>
</feature>
<accession>A0A2T0GTL9</accession>
<organism evidence="3 4">
    <name type="scientific">Actinopolyspora mortivallis</name>
    <dbReference type="NCBI Taxonomy" id="33906"/>
    <lineage>
        <taxon>Bacteria</taxon>
        <taxon>Bacillati</taxon>
        <taxon>Actinomycetota</taxon>
        <taxon>Actinomycetes</taxon>
        <taxon>Actinopolysporales</taxon>
        <taxon>Actinopolysporaceae</taxon>
        <taxon>Actinopolyspora</taxon>
    </lineage>
</organism>
<reference evidence="3 4" key="1">
    <citation type="submission" date="2018-03" db="EMBL/GenBank/DDBJ databases">
        <title>Actinopolyspora mortivallis from Sahara, screening for active biomolecules.</title>
        <authorList>
            <person name="Selama O."/>
            <person name="Wellington E.M.H."/>
            <person name="Hacene H."/>
        </authorList>
    </citation>
    <scope>NUCLEOTIDE SEQUENCE [LARGE SCALE GENOMIC DNA]</scope>
    <source>
        <strain evidence="3 4">M5A</strain>
    </source>
</reference>
<protein>
    <recommendedName>
        <fullName evidence="2">DUF1707 domain-containing protein</fullName>
    </recommendedName>
</protein>
<dbReference type="EMBL" id="PVSR01000032">
    <property type="protein sequence ID" value="PRW62440.1"/>
    <property type="molecule type" value="Genomic_DNA"/>
</dbReference>
<name>A0A2T0GTL9_ACTMO</name>
<feature type="transmembrane region" description="Helical" evidence="1">
    <location>
        <begin position="109"/>
        <end position="125"/>
    </location>
</feature>
<sequence>MAGQGNEFRVGDRDRDRAVALLGEHFSAGRLEVDEFDERCGRAARARYRSEIAALFADLPEPYPEVLASPAPTGSSESGRPARRRVGAGVVAGSVLLVMLALLWFTKQVWIVLPLVGFWFFWFATRE</sequence>
<proteinExistence type="predicted"/>
<dbReference type="Pfam" id="PF08044">
    <property type="entry name" value="DUF1707"/>
    <property type="match status" value="1"/>
</dbReference>
<keyword evidence="4" id="KW-1185">Reference proteome</keyword>
<gene>
    <name evidence="3" type="ORF">CEP50_15490</name>
</gene>
<feature type="domain" description="DUF1707" evidence="2">
    <location>
        <begin position="9"/>
        <end position="60"/>
    </location>
</feature>
<evidence type="ECO:0000313" key="4">
    <source>
        <dbReference type="Proteomes" id="UP000239352"/>
    </source>
</evidence>
<dbReference type="STRING" id="1050202.GCA_000384035_02909"/>
<evidence type="ECO:0000256" key="1">
    <source>
        <dbReference type="SAM" id="Phobius"/>
    </source>
</evidence>
<dbReference type="InParanoid" id="A0A2T0GTL9"/>
<comment type="caution">
    <text evidence="3">The sequence shown here is derived from an EMBL/GenBank/DDBJ whole genome shotgun (WGS) entry which is preliminary data.</text>
</comment>
<keyword evidence="1" id="KW-0812">Transmembrane</keyword>
<dbReference type="RefSeq" id="WP_106114664.1">
    <property type="nucleotide sequence ID" value="NZ_PVSR01000032.1"/>
</dbReference>
<keyword evidence="1" id="KW-1133">Transmembrane helix</keyword>
<dbReference type="AlphaFoldDB" id="A0A2T0GTL9"/>
<evidence type="ECO:0000259" key="2">
    <source>
        <dbReference type="Pfam" id="PF08044"/>
    </source>
</evidence>
<evidence type="ECO:0000313" key="3">
    <source>
        <dbReference type="EMBL" id="PRW62440.1"/>
    </source>
</evidence>
<keyword evidence="1" id="KW-0472">Membrane</keyword>